<keyword evidence="1" id="KW-1133">Transmembrane helix</keyword>
<dbReference type="GeneID" id="87615417"/>
<feature type="transmembrane region" description="Helical" evidence="1">
    <location>
        <begin position="115"/>
        <end position="135"/>
    </location>
</feature>
<keyword evidence="1" id="KW-0812">Transmembrane</keyword>
<proteinExistence type="predicted"/>
<comment type="caution">
    <text evidence="2">The sequence shown here is derived from an EMBL/GenBank/DDBJ whole genome shotgun (WGS) entry which is preliminary data.</text>
</comment>
<protein>
    <recommendedName>
        <fullName evidence="4">Membrane protein YkvI</fullName>
    </recommendedName>
</protein>
<feature type="transmembrane region" description="Helical" evidence="1">
    <location>
        <begin position="320"/>
        <end position="338"/>
    </location>
</feature>
<evidence type="ECO:0000313" key="3">
    <source>
        <dbReference type="Proteomes" id="UP000288024"/>
    </source>
</evidence>
<dbReference type="InterPro" id="IPR038728">
    <property type="entry name" value="YkvI-like"/>
</dbReference>
<evidence type="ECO:0000256" key="1">
    <source>
        <dbReference type="SAM" id="Phobius"/>
    </source>
</evidence>
<feature type="transmembrane region" description="Helical" evidence="1">
    <location>
        <begin position="183"/>
        <end position="204"/>
    </location>
</feature>
<sequence length="346" mass="37824">MKNKWSGAFQLAAVYVGTVVGAGFATGKEIVEFFSQFGLLGFFGILASGLIFSSLGSKLMRISVKIKAKSYQEFTIFLFGRVAGSLVNILMLIMLIGVCAVMLSGAGAVFEEQLGLSKAFGVIFTIVLSLIVMLVGMKGLFAVNTFVVPIMITFSFILFTLSIQLPGFLDRMDDLPIFSWNGITSPFSYTALNLSLAIAVLVPAASEIGDDQTVKWGGIIGGIALMFILLSSHFTLIMLDNVDSYAIPMASIMRELAPNLSWIYIIVIYGEIFTSVIGNVYGLERQISQYIRIPSILIIAIIFAVSYSISFIHYGTLLSILYPLFGYISLVFLLLLWLKPIPQKNV</sequence>
<evidence type="ECO:0008006" key="4">
    <source>
        <dbReference type="Google" id="ProtNLM"/>
    </source>
</evidence>
<evidence type="ECO:0000313" key="2">
    <source>
        <dbReference type="EMBL" id="RVT67263.1"/>
    </source>
</evidence>
<dbReference type="PANTHER" id="PTHR37814:SF1">
    <property type="entry name" value="MEMBRANE PROTEIN"/>
    <property type="match status" value="1"/>
</dbReference>
<gene>
    <name evidence="2" type="ORF">EM808_01930</name>
</gene>
<reference evidence="2 3" key="1">
    <citation type="submission" date="2019-01" db="EMBL/GenBank/DDBJ databases">
        <title>Bacillus sp. M5HDSG1-1, whole genome shotgun sequence.</title>
        <authorList>
            <person name="Tuo L."/>
        </authorList>
    </citation>
    <scope>NUCLEOTIDE SEQUENCE [LARGE SCALE GENOMIC DNA]</scope>
    <source>
        <strain evidence="2 3">M5HDSG1-1</strain>
    </source>
</reference>
<dbReference type="EMBL" id="RZTZ01000001">
    <property type="protein sequence ID" value="RVT67263.1"/>
    <property type="molecule type" value="Genomic_DNA"/>
</dbReference>
<feature type="transmembrane region" description="Helical" evidence="1">
    <location>
        <begin position="142"/>
        <end position="163"/>
    </location>
</feature>
<dbReference type="AlphaFoldDB" id="A0A437KG76"/>
<feature type="transmembrane region" description="Helical" evidence="1">
    <location>
        <begin position="216"/>
        <end position="239"/>
    </location>
</feature>
<dbReference type="RefSeq" id="WP_127735027.1">
    <property type="nucleotide sequence ID" value="NZ_CAJCKN010000020.1"/>
</dbReference>
<feature type="transmembrane region" description="Helical" evidence="1">
    <location>
        <begin position="259"/>
        <end position="281"/>
    </location>
</feature>
<name>A0A437KG76_9BACI</name>
<feature type="transmembrane region" description="Helical" evidence="1">
    <location>
        <begin position="76"/>
        <end position="103"/>
    </location>
</feature>
<accession>A0A437KG76</accession>
<keyword evidence="3" id="KW-1185">Reference proteome</keyword>
<feature type="transmembrane region" description="Helical" evidence="1">
    <location>
        <begin position="293"/>
        <end position="314"/>
    </location>
</feature>
<dbReference type="PANTHER" id="PTHR37814">
    <property type="entry name" value="CONSERVED MEMBRANE PROTEIN"/>
    <property type="match status" value="1"/>
</dbReference>
<organism evidence="2 3">
    <name type="scientific">Niallia taxi</name>
    <dbReference type="NCBI Taxonomy" id="2499688"/>
    <lineage>
        <taxon>Bacteria</taxon>
        <taxon>Bacillati</taxon>
        <taxon>Bacillota</taxon>
        <taxon>Bacilli</taxon>
        <taxon>Bacillales</taxon>
        <taxon>Bacillaceae</taxon>
        <taxon>Niallia</taxon>
    </lineage>
</organism>
<feature type="transmembrane region" description="Helical" evidence="1">
    <location>
        <begin position="37"/>
        <end position="55"/>
    </location>
</feature>
<dbReference type="Proteomes" id="UP000288024">
    <property type="component" value="Unassembled WGS sequence"/>
</dbReference>
<keyword evidence="1" id="KW-0472">Membrane</keyword>